<protein>
    <recommendedName>
        <fullName evidence="4">Aminotransferase-like plant mobile domain-containing protein</fullName>
    </recommendedName>
</protein>
<dbReference type="EMBL" id="JAAGAX010000013">
    <property type="protein sequence ID" value="KAF2296305.1"/>
    <property type="molecule type" value="Genomic_DNA"/>
</dbReference>
<proteinExistence type="predicted"/>
<gene>
    <name evidence="2" type="ORF">GH714_037334</name>
</gene>
<organism evidence="2 3">
    <name type="scientific">Hevea brasiliensis</name>
    <name type="common">Para rubber tree</name>
    <name type="synonym">Siphonia brasiliensis</name>
    <dbReference type="NCBI Taxonomy" id="3981"/>
    <lineage>
        <taxon>Eukaryota</taxon>
        <taxon>Viridiplantae</taxon>
        <taxon>Streptophyta</taxon>
        <taxon>Embryophyta</taxon>
        <taxon>Tracheophyta</taxon>
        <taxon>Spermatophyta</taxon>
        <taxon>Magnoliopsida</taxon>
        <taxon>eudicotyledons</taxon>
        <taxon>Gunneridae</taxon>
        <taxon>Pentapetalae</taxon>
        <taxon>rosids</taxon>
        <taxon>fabids</taxon>
        <taxon>Malpighiales</taxon>
        <taxon>Euphorbiaceae</taxon>
        <taxon>Crotonoideae</taxon>
        <taxon>Micrandreae</taxon>
        <taxon>Hevea</taxon>
    </lineage>
</organism>
<evidence type="ECO:0000256" key="1">
    <source>
        <dbReference type="SAM" id="SignalP"/>
    </source>
</evidence>
<evidence type="ECO:0000313" key="3">
    <source>
        <dbReference type="Proteomes" id="UP000467840"/>
    </source>
</evidence>
<sequence length="99" mass="11090">MIWYPTLILLVCGVQEILAASSFVYSIAIVRDTVSRSQNAIDLWPPLGVLDSWRQKLCSGPSLERGRKSADPSTWVRLAAHWKEKGIGVEVKAEPERQL</sequence>
<comment type="caution">
    <text evidence="2">The sequence shown here is derived from an EMBL/GenBank/DDBJ whole genome shotgun (WGS) entry which is preliminary data.</text>
</comment>
<reference evidence="2 3" key="1">
    <citation type="journal article" date="2020" name="Mol. Plant">
        <title>The Chromosome-Based Rubber Tree Genome Provides New Insights into Spurge Genome Evolution and Rubber Biosynthesis.</title>
        <authorList>
            <person name="Liu J."/>
            <person name="Shi C."/>
            <person name="Shi C.C."/>
            <person name="Li W."/>
            <person name="Zhang Q.J."/>
            <person name="Zhang Y."/>
            <person name="Li K."/>
            <person name="Lu H.F."/>
            <person name="Shi C."/>
            <person name="Zhu S.T."/>
            <person name="Xiao Z.Y."/>
            <person name="Nan H."/>
            <person name="Yue Y."/>
            <person name="Zhu X.G."/>
            <person name="Wu Y."/>
            <person name="Hong X.N."/>
            <person name="Fan G.Y."/>
            <person name="Tong Y."/>
            <person name="Zhang D."/>
            <person name="Mao C.L."/>
            <person name="Liu Y.L."/>
            <person name="Hao S.J."/>
            <person name="Liu W.Q."/>
            <person name="Lv M.Q."/>
            <person name="Zhang H.B."/>
            <person name="Liu Y."/>
            <person name="Hu-Tang G.R."/>
            <person name="Wang J.P."/>
            <person name="Wang J.H."/>
            <person name="Sun Y.H."/>
            <person name="Ni S.B."/>
            <person name="Chen W.B."/>
            <person name="Zhang X.C."/>
            <person name="Jiao Y.N."/>
            <person name="Eichler E.E."/>
            <person name="Li G.H."/>
            <person name="Liu X."/>
            <person name="Gao L.Z."/>
        </authorList>
    </citation>
    <scope>NUCLEOTIDE SEQUENCE [LARGE SCALE GENOMIC DNA]</scope>
    <source>
        <strain evidence="3">cv. GT1</strain>
        <tissue evidence="2">Leaf</tissue>
    </source>
</reference>
<accession>A0A6A6L779</accession>
<evidence type="ECO:0008006" key="4">
    <source>
        <dbReference type="Google" id="ProtNLM"/>
    </source>
</evidence>
<keyword evidence="1" id="KW-0732">Signal</keyword>
<keyword evidence="3" id="KW-1185">Reference proteome</keyword>
<name>A0A6A6L779_HEVBR</name>
<feature type="signal peptide" evidence="1">
    <location>
        <begin position="1"/>
        <end position="19"/>
    </location>
</feature>
<evidence type="ECO:0000313" key="2">
    <source>
        <dbReference type="EMBL" id="KAF2296305.1"/>
    </source>
</evidence>
<dbReference type="AlphaFoldDB" id="A0A6A6L779"/>
<dbReference type="Proteomes" id="UP000467840">
    <property type="component" value="Chromosome 7"/>
</dbReference>
<feature type="chain" id="PRO_5025669829" description="Aminotransferase-like plant mobile domain-containing protein" evidence="1">
    <location>
        <begin position="20"/>
        <end position="99"/>
    </location>
</feature>